<sequence length="258" mass="29071">MNRESAEQVEWMKKCDYVVSKMNNFVRSCVTPLSHESADRVRLIGTGSFIIRSGIHSIITCHHVGAEGEWQLDYRLNSSDVIHRYSMRWLGIPEPVDVACTKDTLVALSTEQPAIQPHQLALKHETSQKEELLYFFGFSGENSNFAFENLVSNGTGYLTQQNQEAASDGDLIELLWPQGAPNWSSETTEYAKKNMRFSDPRGFSGSLVWNTRFLEVGGNLDSWSPNYAQVTGILKRFDPARSVLLATPIEKFGHHKLA</sequence>
<proteinExistence type="predicted"/>
<keyword evidence="2" id="KW-1185">Reference proteome</keyword>
<dbReference type="OrthoDB" id="8264970at2"/>
<organism evidence="1 2">
    <name type="scientific">Tropicimonas sediminicola</name>
    <dbReference type="NCBI Taxonomy" id="1031541"/>
    <lineage>
        <taxon>Bacteria</taxon>
        <taxon>Pseudomonadati</taxon>
        <taxon>Pseudomonadota</taxon>
        <taxon>Alphaproteobacteria</taxon>
        <taxon>Rhodobacterales</taxon>
        <taxon>Roseobacteraceae</taxon>
        <taxon>Tropicimonas</taxon>
    </lineage>
</organism>
<reference evidence="1 2" key="1">
    <citation type="submission" date="2017-06" db="EMBL/GenBank/DDBJ databases">
        <authorList>
            <person name="Kim H.J."/>
            <person name="Triplett B.A."/>
        </authorList>
    </citation>
    <scope>NUCLEOTIDE SEQUENCE [LARGE SCALE GENOMIC DNA]</scope>
    <source>
        <strain evidence="1 2">DSM 29339</strain>
    </source>
</reference>
<evidence type="ECO:0000313" key="1">
    <source>
        <dbReference type="EMBL" id="SNS98420.1"/>
    </source>
</evidence>
<gene>
    <name evidence="1" type="ORF">SAMN05421757_1055</name>
</gene>
<protein>
    <recommendedName>
        <fullName evidence="3">Trypsin-like peptidase domain-containing protein</fullName>
    </recommendedName>
</protein>
<dbReference type="EMBL" id="FZOY01000005">
    <property type="protein sequence ID" value="SNS98420.1"/>
    <property type="molecule type" value="Genomic_DNA"/>
</dbReference>
<evidence type="ECO:0000313" key="2">
    <source>
        <dbReference type="Proteomes" id="UP000198426"/>
    </source>
</evidence>
<dbReference type="Proteomes" id="UP000198426">
    <property type="component" value="Unassembled WGS sequence"/>
</dbReference>
<accession>A0A239IXT6</accession>
<evidence type="ECO:0008006" key="3">
    <source>
        <dbReference type="Google" id="ProtNLM"/>
    </source>
</evidence>
<name>A0A239IXT6_9RHOB</name>
<dbReference type="AlphaFoldDB" id="A0A239IXT6"/>
<dbReference type="RefSeq" id="WP_141134897.1">
    <property type="nucleotide sequence ID" value="NZ_FZOY01000005.1"/>
</dbReference>